<protein>
    <recommendedName>
        <fullName evidence="3">non-specific serine/threonine protein kinase</fullName>
        <ecNumber evidence="3">2.7.11.1</ecNumber>
    </recommendedName>
</protein>
<proteinExistence type="inferred from homology"/>
<evidence type="ECO:0000256" key="7">
    <source>
        <dbReference type="ARBA" id="ARBA00022777"/>
    </source>
</evidence>
<keyword evidence="4" id="KW-0723">Serine/threonine-protein kinase</keyword>
<dbReference type="InterPro" id="IPR017441">
    <property type="entry name" value="Protein_kinase_ATP_BS"/>
</dbReference>
<dbReference type="GO" id="GO:0003697">
    <property type="term" value="F:single-stranded DNA binding"/>
    <property type="evidence" value="ECO:0007669"/>
    <property type="project" value="TreeGrafter"/>
</dbReference>
<dbReference type="GO" id="GO:0005662">
    <property type="term" value="C:DNA replication factor A complex"/>
    <property type="evidence" value="ECO:0007669"/>
    <property type="project" value="TreeGrafter"/>
</dbReference>
<dbReference type="GO" id="GO:0035861">
    <property type="term" value="C:site of double-strand break"/>
    <property type="evidence" value="ECO:0007669"/>
    <property type="project" value="TreeGrafter"/>
</dbReference>
<dbReference type="GO" id="GO:0006289">
    <property type="term" value="P:nucleotide-excision repair"/>
    <property type="evidence" value="ECO:0007669"/>
    <property type="project" value="TreeGrafter"/>
</dbReference>
<evidence type="ECO:0000256" key="2">
    <source>
        <dbReference type="ARBA" id="ARBA00007815"/>
    </source>
</evidence>
<evidence type="ECO:0000256" key="11">
    <source>
        <dbReference type="ARBA" id="ARBA00047899"/>
    </source>
</evidence>
<evidence type="ECO:0000256" key="9">
    <source>
        <dbReference type="ARBA" id="ARBA00023125"/>
    </source>
</evidence>
<reference evidence="15" key="3">
    <citation type="submission" date="2025-09" db="UniProtKB">
        <authorList>
            <consortium name="Ensembl"/>
        </authorList>
    </citation>
    <scope>IDENTIFICATION</scope>
</reference>
<dbReference type="EC" id="2.7.11.1" evidence="3"/>
<dbReference type="SUPFAM" id="SSF56112">
    <property type="entry name" value="Protein kinase-like (PK-like)"/>
    <property type="match status" value="1"/>
</dbReference>
<evidence type="ECO:0000256" key="3">
    <source>
        <dbReference type="ARBA" id="ARBA00012513"/>
    </source>
</evidence>
<dbReference type="CDD" id="cd04478">
    <property type="entry name" value="RPA2_DBD_D"/>
    <property type="match status" value="1"/>
</dbReference>
<dbReference type="SUPFAM" id="SSF46785">
    <property type="entry name" value="Winged helix' DNA-binding domain"/>
    <property type="match status" value="1"/>
</dbReference>
<keyword evidence="7" id="KW-0418">Kinase</keyword>
<dbReference type="InterPro" id="IPR000719">
    <property type="entry name" value="Prot_kinase_dom"/>
</dbReference>
<dbReference type="InterPro" id="IPR036390">
    <property type="entry name" value="WH_DNA-bd_sf"/>
</dbReference>
<keyword evidence="9" id="KW-0238">DNA-binding</keyword>
<evidence type="ECO:0000256" key="12">
    <source>
        <dbReference type="ARBA" id="ARBA00048679"/>
    </source>
</evidence>
<evidence type="ECO:0000256" key="4">
    <source>
        <dbReference type="ARBA" id="ARBA00022527"/>
    </source>
</evidence>
<dbReference type="InterPro" id="IPR040260">
    <property type="entry name" value="RFA2-like"/>
</dbReference>
<dbReference type="GO" id="GO:0000781">
    <property type="term" value="C:chromosome, telomeric region"/>
    <property type="evidence" value="ECO:0007669"/>
    <property type="project" value="TreeGrafter"/>
</dbReference>
<evidence type="ECO:0000256" key="5">
    <source>
        <dbReference type="ARBA" id="ARBA00022679"/>
    </source>
</evidence>
<dbReference type="SMART" id="SM00220">
    <property type="entry name" value="S_TKc"/>
    <property type="match status" value="1"/>
</dbReference>
<dbReference type="Proteomes" id="UP000314982">
    <property type="component" value="Unassembled WGS sequence"/>
</dbReference>
<evidence type="ECO:0000256" key="1">
    <source>
        <dbReference type="ARBA" id="ARBA00004123"/>
    </source>
</evidence>
<evidence type="ECO:0000313" key="15">
    <source>
        <dbReference type="Ensembl" id="ENSHHUP00000072337.1"/>
    </source>
</evidence>
<dbReference type="GO" id="GO:0000724">
    <property type="term" value="P:double-strand break repair via homologous recombination"/>
    <property type="evidence" value="ECO:0007669"/>
    <property type="project" value="TreeGrafter"/>
</dbReference>
<feature type="domain" description="Protein kinase" evidence="14">
    <location>
        <begin position="8"/>
        <end position="310"/>
    </location>
</feature>
<keyword evidence="16" id="KW-1185">Reference proteome</keyword>
<evidence type="ECO:0000256" key="13">
    <source>
        <dbReference type="PROSITE-ProRule" id="PRU10141"/>
    </source>
</evidence>
<name>A0A4W5Q8K4_9TELE</name>
<reference evidence="16" key="1">
    <citation type="submission" date="2018-06" db="EMBL/GenBank/DDBJ databases">
        <title>Genome assembly of Danube salmon.</title>
        <authorList>
            <person name="Macqueen D.J."/>
            <person name="Gundappa M.K."/>
        </authorList>
    </citation>
    <scope>NUCLEOTIDE SEQUENCE [LARGE SCALE GENOMIC DNA]</scope>
</reference>
<dbReference type="FunFam" id="3.30.200.20:FF:000165">
    <property type="entry name" value="Serine/threonine-protein kinase PDIK1L"/>
    <property type="match status" value="1"/>
</dbReference>
<dbReference type="Pfam" id="PF00069">
    <property type="entry name" value="Pkinase"/>
    <property type="match status" value="1"/>
</dbReference>
<keyword evidence="6 13" id="KW-0547">Nucleotide-binding</keyword>
<comment type="similarity">
    <text evidence="2">Belongs to the replication factor A protein 2 family.</text>
</comment>
<feature type="binding site" evidence="13">
    <location>
        <position position="38"/>
    </location>
    <ligand>
        <name>ATP</name>
        <dbReference type="ChEBI" id="CHEBI:30616"/>
    </ligand>
</feature>
<evidence type="ECO:0000259" key="14">
    <source>
        <dbReference type="PROSITE" id="PS50011"/>
    </source>
</evidence>
<accession>A0A4W5Q8K4</accession>
<dbReference type="GO" id="GO:0005524">
    <property type="term" value="F:ATP binding"/>
    <property type="evidence" value="ECO:0007669"/>
    <property type="project" value="UniProtKB-UniRule"/>
</dbReference>
<keyword evidence="10" id="KW-0539">Nucleus</keyword>
<dbReference type="FunFam" id="1.10.10.10:FF:000168">
    <property type="entry name" value="Replication protein A 32 kDa subunit"/>
    <property type="match status" value="1"/>
</dbReference>
<dbReference type="GeneTree" id="ENSGT00940000158412"/>
<dbReference type="Gene3D" id="1.10.10.10">
    <property type="entry name" value="Winged helix-like DNA-binding domain superfamily/Winged helix DNA-binding domain"/>
    <property type="match status" value="1"/>
</dbReference>
<comment type="catalytic activity">
    <reaction evidence="11">
        <text>L-threonyl-[protein] + ATP = O-phospho-L-threonyl-[protein] + ADP + H(+)</text>
        <dbReference type="Rhea" id="RHEA:46608"/>
        <dbReference type="Rhea" id="RHEA-COMP:11060"/>
        <dbReference type="Rhea" id="RHEA-COMP:11605"/>
        <dbReference type="ChEBI" id="CHEBI:15378"/>
        <dbReference type="ChEBI" id="CHEBI:30013"/>
        <dbReference type="ChEBI" id="CHEBI:30616"/>
        <dbReference type="ChEBI" id="CHEBI:61977"/>
        <dbReference type="ChEBI" id="CHEBI:456216"/>
        <dbReference type="EC" id="2.7.11.1"/>
    </reaction>
</comment>
<dbReference type="PANTHER" id="PTHR13989:SF16">
    <property type="entry name" value="REPLICATION PROTEIN A2"/>
    <property type="match status" value="1"/>
</dbReference>
<comment type="catalytic activity">
    <reaction evidence="12">
        <text>L-seryl-[protein] + ATP = O-phospho-L-seryl-[protein] + ADP + H(+)</text>
        <dbReference type="Rhea" id="RHEA:17989"/>
        <dbReference type="Rhea" id="RHEA-COMP:9863"/>
        <dbReference type="Rhea" id="RHEA-COMP:11604"/>
        <dbReference type="ChEBI" id="CHEBI:15378"/>
        <dbReference type="ChEBI" id="CHEBI:29999"/>
        <dbReference type="ChEBI" id="CHEBI:30616"/>
        <dbReference type="ChEBI" id="CHEBI:83421"/>
        <dbReference type="ChEBI" id="CHEBI:456216"/>
        <dbReference type="EC" id="2.7.11.1"/>
    </reaction>
</comment>
<evidence type="ECO:0000256" key="8">
    <source>
        <dbReference type="ARBA" id="ARBA00022840"/>
    </source>
</evidence>
<sequence>MVSSQPKYELIQEVGRGSYGVVYEALVKRTGARMAVKKIRCHSPENVELALREFWALSSIQSQHPNVIHLEECVLQRDDLAQRMSHGSSSPLYLEWSVLQMMPCTVSQLLAATAAREVFSVGDIEVNQVSVVGIVRRTVPSVNNVLYSVDDMTGPPLGVKLWVDTADPGVDSTFVSPGTYVKVSGSLRIIQGQRLLVAFNLCCLEDLNEITSHMLEVVQAHMQHNRNLCGGGNPGDGDSSTYGLSASQSQVLNLIRSCSDSKPRGISLEELDIKLGYLSMIAISQTLEFLVREGHIFSTIDDKHFRCTTG</sequence>
<dbReference type="PROSITE" id="PS00107">
    <property type="entry name" value="PROTEIN_KINASE_ATP"/>
    <property type="match status" value="1"/>
</dbReference>
<dbReference type="GO" id="GO:0004674">
    <property type="term" value="F:protein serine/threonine kinase activity"/>
    <property type="evidence" value="ECO:0007669"/>
    <property type="project" value="UniProtKB-KW"/>
</dbReference>
<reference evidence="15" key="2">
    <citation type="submission" date="2025-08" db="UniProtKB">
        <authorList>
            <consortium name="Ensembl"/>
        </authorList>
    </citation>
    <scope>IDENTIFICATION</scope>
</reference>
<evidence type="ECO:0000256" key="10">
    <source>
        <dbReference type="ARBA" id="ARBA00023242"/>
    </source>
</evidence>
<dbReference type="Gene3D" id="2.40.50.140">
    <property type="entry name" value="Nucleic acid-binding proteins"/>
    <property type="match status" value="1"/>
</dbReference>
<keyword evidence="8 13" id="KW-0067">ATP-binding</keyword>
<keyword evidence="5" id="KW-0808">Transferase</keyword>
<dbReference type="Gene3D" id="3.30.200.20">
    <property type="entry name" value="Phosphorylase Kinase, domain 1"/>
    <property type="match status" value="1"/>
</dbReference>
<dbReference type="SUPFAM" id="SSF50249">
    <property type="entry name" value="Nucleic acid-binding proteins"/>
    <property type="match status" value="1"/>
</dbReference>
<dbReference type="AlphaFoldDB" id="A0A4W5Q8K4"/>
<dbReference type="InterPro" id="IPR036388">
    <property type="entry name" value="WH-like_DNA-bd_sf"/>
</dbReference>
<dbReference type="InterPro" id="IPR014892">
    <property type="entry name" value="RPA_C"/>
</dbReference>
<dbReference type="InterPro" id="IPR012340">
    <property type="entry name" value="NA-bd_OB-fold"/>
</dbReference>
<dbReference type="Ensembl" id="ENSHHUT00000074737.1">
    <property type="protein sequence ID" value="ENSHHUP00000072337.1"/>
    <property type="gene ID" value="ENSHHUG00000042468.1"/>
</dbReference>
<dbReference type="Pfam" id="PF08784">
    <property type="entry name" value="RPA_C"/>
    <property type="match status" value="1"/>
</dbReference>
<evidence type="ECO:0000256" key="6">
    <source>
        <dbReference type="ARBA" id="ARBA00022741"/>
    </source>
</evidence>
<dbReference type="InterPro" id="IPR011009">
    <property type="entry name" value="Kinase-like_dom_sf"/>
</dbReference>
<dbReference type="PROSITE" id="PS50011">
    <property type="entry name" value="PROTEIN_KINASE_DOM"/>
    <property type="match status" value="1"/>
</dbReference>
<dbReference type="GO" id="GO:0005654">
    <property type="term" value="C:nucleoplasm"/>
    <property type="evidence" value="ECO:0007669"/>
    <property type="project" value="UniProtKB-ARBA"/>
</dbReference>
<organism evidence="15 16">
    <name type="scientific">Hucho hucho</name>
    <name type="common">huchen</name>
    <dbReference type="NCBI Taxonomy" id="62062"/>
    <lineage>
        <taxon>Eukaryota</taxon>
        <taxon>Metazoa</taxon>
        <taxon>Chordata</taxon>
        <taxon>Craniata</taxon>
        <taxon>Vertebrata</taxon>
        <taxon>Euteleostomi</taxon>
        <taxon>Actinopterygii</taxon>
        <taxon>Neopterygii</taxon>
        <taxon>Teleostei</taxon>
        <taxon>Protacanthopterygii</taxon>
        <taxon>Salmoniformes</taxon>
        <taxon>Salmonidae</taxon>
        <taxon>Salmoninae</taxon>
        <taxon>Hucho</taxon>
    </lineage>
</organism>
<dbReference type="GO" id="GO:0006260">
    <property type="term" value="P:DNA replication"/>
    <property type="evidence" value="ECO:0007669"/>
    <property type="project" value="TreeGrafter"/>
</dbReference>
<evidence type="ECO:0000313" key="16">
    <source>
        <dbReference type="Proteomes" id="UP000314982"/>
    </source>
</evidence>
<dbReference type="PANTHER" id="PTHR13989">
    <property type="entry name" value="REPLICATION PROTEIN A-RELATED"/>
    <property type="match status" value="1"/>
</dbReference>
<comment type="subcellular location">
    <subcellularLocation>
        <location evidence="1">Nucleus</location>
    </subcellularLocation>
</comment>